<accession>A0A6M1KSB2</accession>
<feature type="domain" description="B3/B4 tRNA-binding" evidence="1">
    <location>
        <begin position="59"/>
        <end position="205"/>
    </location>
</feature>
<dbReference type="Proteomes" id="UP000478148">
    <property type="component" value="Unassembled WGS sequence"/>
</dbReference>
<dbReference type="EMBL" id="SAIY01000003">
    <property type="protein sequence ID" value="NGM12858.1"/>
    <property type="molecule type" value="Genomic_DNA"/>
</dbReference>
<sequence>MFFQHSPQLWAQHPTLVAGVLYAEGVAGNPGADLPLAELVGMARRRLDGTTEAAFPEIQAWRRTFARMGLAPTRYRCAAESLLRRLRTSGDLPRVHPLVDLGNAVSAAYAVPVGIFDVDRCGGGIEVRQARGDERYLTFGGVEEHPEPGEVIFTDSAGRAHARRWTNRQSGWSAVRDDTRTVLVVVEAMHQAADRNVPAMLDALAAGLRHGWGVSAHTSVLAPSEPRFEA</sequence>
<evidence type="ECO:0000313" key="3">
    <source>
        <dbReference type="Proteomes" id="UP000478148"/>
    </source>
</evidence>
<dbReference type="AlphaFoldDB" id="A0A6M1KSB2"/>
<dbReference type="InterPro" id="IPR005146">
    <property type="entry name" value="B3/B4_tRNA-bd"/>
</dbReference>
<dbReference type="GO" id="GO:0004826">
    <property type="term" value="F:phenylalanine-tRNA ligase activity"/>
    <property type="evidence" value="ECO:0007669"/>
    <property type="project" value="InterPro"/>
</dbReference>
<gene>
    <name evidence="2" type="ORF">ENC19_09415</name>
</gene>
<reference evidence="2 3" key="1">
    <citation type="submission" date="2020-02" db="EMBL/GenBank/DDBJ databases">
        <title>Draft Genome Sequence of Verrucosispora sp. Strain CWR15, Isolated from Gulf of Mexico Sponge.</title>
        <authorList>
            <person name="Kennedy S.J."/>
            <person name="Cella E."/>
            <person name="Azarian T."/>
            <person name="Baker B.J."/>
            <person name="Shaw L.N."/>
        </authorList>
    </citation>
    <scope>NUCLEOTIDE SEQUENCE [LARGE SCALE GENOMIC DNA]</scope>
    <source>
        <strain evidence="2 3">CWR15</strain>
    </source>
</reference>
<evidence type="ECO:0000259" key="1">
    <source>
        <dbReference type="SMART" id="SM00873"/>
    </source>
</evidence>
<evidence type="ECO:0000313" key="2">
    <source>
        <dbReference type="EMBL" id="NGM12858.1"/>
    </source>
</evidence>
<dbReference type="GO" id="GO:0003723">
    <property type="term" value="F:RNA binding"/>
    <property type="evidence" value="ECO:0007669"/>
    <property type="project" value="InterPro"/>
</dbReference>
<name>A0A6M1KSB2_9ACTN</name>
<dbReference type="PANTHER" id="PTHR39209:SF2">
    <property type="entry name" value="CYTOPLASMIC PROTEIN"/>
    <property type="match status" value="1"/>
</dbReference>
<comment type="caution">
    <text evidence="2">The sequence shown here is derived from an EMBL/GenBank/DDBJ whole genome shotgun (WGS) entry which is preliminary data.</text>
</comment>
<dbReference type="SUPFAM" id="SSF56037">
    <property type="entry name" value="PheT/TilS domain"/>
    <property type="match status" value="1"/>
</dbReference>
<proteinExistence type="predicted"/>
<organism evidence="2 3">
    <name type="scientific">Verrucosispora sioxanthis</name>
    <dbReference type="NCBI Taxonomy" id="2499994"/>
    <lineage>
        <taxon>Bacteria</taxon>
        <taxon>Bacillati</taxon>
        <taxon>Actinomycetota</taxon>
        <taxon>Actinomycetes</taxon>
        <taxon>Micromonosporales</taxon>
        <taxon>Micromonosporaceae</taxon>
        <taxon>Micromonospora</taxon>
    </lineage>
</organism>
<dbReference type="PANTHER" id="PTHR39209">
    <property type="match status" value="1"/>
</dbReference>
<keyword evidence="3" id="KW-1185">Reference proteome</keyword>
<protein>
    <recommendedName>
        <fullName evidence="1">B3/B4 tRNA-binding domain-containing protein</fullName>
    </recommendedName>
</protein>
<dbReference type="InterPro" id="IPR020825">
    <property type="entry name" value="Phe-tRNA_synthase-like_B3/B4"/>
</dbReference>
<dbReference type="Gene3D" id="3.50.40.10">
    <property type="entry name" value="Phenylalanyl-trna Synthetase, Chain B, domain 3"/>
    <property type="match status" value="1"/>
</dbReference>
<dbReference type="Pfam" id="PF03483">
    <property type="entry name" value="B3_4"/>
    <property type="match status" value="1"/>
</dbReference>
<dbReference type="RefSeq" id="WP_164446827.1">
    <property type="nucleotide sequence ID" value="NZ_SAIY01000003.1"/>
</dbReference>
<dbReference type="SMART" id="SM00873">
    <property type="entry name" value="B3_4"/>
    <property type="match status" value="1"/>
</dbReference>